<dbReference type="EMBL" id="CP071518">
    <property type="protein sequence ID" value="QSX79552.1"/>
    <property type="molecule type" value="Genomic_DNA"/>
</dbReference>
<evidence type="ECO:0000313" key="2">
    <source>
        <dbReference type="EMBL" id="QSX79552.1"/>
    </source>
</evidence>
<accession>A0A975AT84</accession>
<dbReference type="InterPro" id="IPR036680">
    <property type="entry name" value="SPOR-like_sf"/>
</dbReference>
<protein>
    <submittedName>
        <fullName evidence="2">SPOR domain-containing protein</fullName>
    </submittedName>
</protein>
<keyword evidence="3" id="KW-1185">Reference proteome</keyword>
<evidence type="ECO:0000313" key="3">
    <source>
        <dbReference type="Proteomes" id="UP000639274"/>
    </source>
</evidence>
<dbReference type="RefSeq" id="WP_200616344.1">
    <property type="nucleotide sequence ID" value="NZ_CP071518.1"/>
</dbReference>
<evidence type="ECO:0000259" key="1">
    <source>
        <dbReference type="PROSITE" id="PS51724"/>
    </source>
</evidence>
<feature type="domain" description="SPOR" evidence="1">
    <location>
        <begin position="75"/>
        <end position="155"/>
    </location>
</feature>
<proteinExistence type="predicted"/>
<reference evidence="2 3" key="1">
    <citation type="submission" date="2021-03" db="EMBL/GenBank/DDBJ databases">
        <title>Lysobacter sp. nov. isolated from soil of gangwondo yeongwol, south Korea.</title>
        <authorList>
            <person name="Kim K.R."/>
            <person name="Kim K.H."/>
            <person name="Jeon C.O."/>
        </authorList>
    </citation>
    <scope>NUCLEOTIDE SEQUENCE [LARGE SCALE GENOMIC DNA]</scope>
    <source>
        <strain evidence="2 3">R19</strain>
    </source>
</reference>
<organism evidence="2 3">
    <name type="scientific">Agrilutibacter solisilvae</name>
    <dbReference type="NCBI Taxonomy" id="2763317"/>
    <lineage>
        <taxon>Bacteria</taxon>
        <taxon>Pseudomonadati</taxon>
        <taxon>Pseudomonadota</taxon>
        <taxon>Gammaproteobacteria</taxon>
        <taxon>Lysobacterales</taxon>
        <taxon>Lysobacteraceae</taxon>
        <taxon>Agrilutibacter</taxon>
    </lineage>
</organism>
<dbReference type="Pfam" id="PF05036">
    <property type="entry name" value="SPOR"/>
    <property type="match status" value="1"/>
</dbReference>
<dbReference type="GO" id="GO:0042834">
    <property type="term" value="F:peptidoglycan binding"/>
    <property type="evidence" value="ECO:0007669"/>
    <property type="project" value="InterPro"/>
</dbReference>
<dbReference type="PROSITE" id="PS51724">
    <property type="entry name" value="SPOR"/>
    <property type="match status" value="1"/>
</dbReference>
<dbReference type="SUPFAM" id="SSF110997">
    <property type="entry name" value="Sporulation related repeat"/>
    <property type="match status" value="1"/>
</dbReference>
<dbReference type="Gene3D" id="3.30.70.1070">
    <property type="entry name" value="Sporulation related repeat"/>
    <property type="match status" value="1"/>
</dbReference>
<dbReference type="InterPro" id="IPR007730">
    <property type="entry name" value="SPOR-like_dom"/>
</dbReference>
<gene>
    <name evidence="2" type="ORF">I8J32_006795</name>
</gene>
<dbReference type="Proteomes" id="UP000639274">
    <property type="component" value="Chromosome"/>
</dbReference>
<name>A0A975AT84_9GAMM</name>
<dbReference type="AlphaFoldDB" id="A0A975AT84"/>
<sequence>MLVRALLVLMIVLNAGAAAWWIARDPTPPPAPVEPPPGVARLQLVSERAASPVSAAATPAPAPTAPVASQAATADAATPPQCFSLGPFATRAAADAALAKVRPLAQRAAVRTPVTQAPARGWRVVMPPQASTAEAEALVARITAAGFSDLLVVREGAQANSIALGLYRNEDGARSRAQALNAAGFAAQVEPIDGEATGPLWLEVRADAALPPARAQSVAGANQHRPLDCASVR</sequence>
<dbReference type="KEGG" id="lsf:I8J32_006795"/>